<dbReference type="OrthoDB" id="2679136at2"/>
<dbReference type="AlphaFoldDB" id="A0A3D9I1K1"/>
<name>A0A3D9I1K1_9BACL</name>
<proteinExistence type="predicted"/>
<accession>A0A3D9I1K1</accession>
<evidence type="ECO:0000313" key="1">
    <source>
        <dbReference type="EMBL" id="RED55551.1"/>
    </source>
</evidence>
<dbReference type="RefSeq" id="WP_115994821.1">
    <property type="nucleotide sequence ID" value="NZ_QRDY01000017.1"/>
</dbReference>
<protein>
    <submittedName>
        <fullName evidence="1">Uncharacterized protein</fullName>
    </submittedName>
</protein>
<sequence>MLKAVDVNLDADEMVLKIEKETEPTHIGYNKLDRLVMVKEPVRKLLRTIEVKGIEVHARGLEEPIVIISSKVGDFDRVEDYLLKVAEKYDVEVSS</sequence>
<dbReference type="EMBL" id="QRDY01000017">
    <property type="protein sequence ID" value="RED55551.1"/>
    <property type="molecule type" value="Genomic_DNA"/>
</dbReference>
<organism evidence="1 2">
    <name type="scientific">Cohnella lupini</name>
    <dbReference type="NCBI Taxonomy" id="1294267"/>
    <lineage>
        <taxon>Bacteria</taxon>
        <taxon>Bacillati</taxon>
        <taxon>Bacillota</taxon>
        <taxon>Bacilli</taxon>
        <taxon>Bacillales</taxon>
        <taxon>Paenibacillaceae</taxon>
        <taxon>Cohnella</taxon>
    </lineage>
</organism>
<gene>
    <name evidence="1" type="ORF">DFP95_11785</name>
</gene>
<evidence type="ECO:0000313" key="2">
    <source>
        <dbReference type="Proteomes" id="UP000256869"/>
    </source>
</evidence>
<reference evidence="1 2" key="1">
    <citation type="submission" date="2018-07" db="EMBL/GenBank/DDBJ databases">
        <title>Genomic Encyclopedia of Type Strains, Phase III (KMG-III): the genomes of soil and plant-associated and newly described type strains.</title>
        <authorList>
            <person name="Whitman W."/>
        </authorList>
    </citation>
    <scope>NUCLEOTIDE SEQUENCE [LARGE SCALE GENOMIC DNA]</scope>
    <source>
        <strain evidence="1 2">CECT 8236</strain>
    </source>
</reference>
<comment type="caution">
    <text evidence="1">The sequence shown here is derived from an EMBL/GenBank/DDBJ whole genome shotgun (WGS) entry which is preliminary data.</text>
</comment>
<dbReference type="Proteomes" id="UP000256869">
    <property type="component" value="Unassembled WGS sequence"/>
</dbReference>
<keyword evidence="2" id="KW-1185">Reference proteome</keyword>